<dbReference type="PIRSF" id="PIRSF002161">
    <property type="entry name" value="Ribosomal_L5"/>
    <property type="match status" value="1"/>
</dbReference>
<dbReference type="AlphaFoldDB" id="L2GKZ3"/>
<dbReference type="SUPFAM" id="SSF55282">
    <property type="entry name" value="RL5-like"/>
    <property type="match status" value="1"/>
</dbReference>
<dbReference type="InterPro" id="IPR031310">
    <property type="entry name" value="Ribosomal_uL5_N"/>
</dbReference>
<evidence type="ECO:0000256" key="1">
    <source>
        <dbReference type="ARBA" id="ARBA00004021"/>
    </source>
</evidence>
<dbReference type="STRING" id="993615.L2GKZ3"/>
<organism evidence="8 9">
    <name type="scientific">Vittaforma corneae (strain ATCC 50505)</name>
    <name type="common">Microsporidian parasite</name>
    <name type="synonym">Nosema corneum</name>
    <dbReference type="NCBI Taxonomy" id="993615"/>
    <lineage>
        <taxon>Eukaryota</taxon>
        <taxon>Fungi</taxon>
        <taxon>Fungi incertae sedis</taxon>
        <taxon>Microsporidia</taxon>
        <taxon>Nosematidae</taxon>
        <taxon>Vittaforma</taxon>
    </lineage>
</organism>
<protein>
    <recommendedName>
        <fullName evidence="10">60S ribosomal protein L11</fullName>
    </recommendedName>
</protein>
<gene>
    <name evidence="8" type="ORF">VICG_01849</name>
</gene>
<name>L2GKZ3_VITCO</name>
<evidence type="ECO:0000256" key="2">
    <source>
        <dbReference type="ARBA" id="ARBA00008553"/>
    </source>
</evidence>
<evidence type="ECO:0000256" key="4">
    <source>
        <dbReference type="ARBA" id="ARBA00023274"/>
    </source>
</evidence>
<feature type="domain" description="Large ribosomal subunit protein uL5 N-terminal" evidence="6">
    <location>
        <begin position="7"/>
        <end position="60"/>
    </location>
</feature>
<evidence type="ECO:0000313" key="8">
    <source>
        <dbReference type="EMBL" id="ELA41150.1"/>
    </source>
</evidence>
<dbReference type="FunFam" id="3.30.1440.10:FF:000002">
    <property type="entry name" value="60S ribosomal protein L11"/>
    <property type="match status" value="1"/>
</dbReference>
<dbReference type="HOGENOM" id="CLU_061015_3_0_1"/>
<dbReference type="Pfam" id="PF00673">
    <property type="entry name" value="Ribosomal_L5_C"/>
    <property type="match status" value="1"/>
</dbReference>
<dbReference type="Pfam" id="PF00281">
    <property type="entry name" value="Ribosomal_L5"/>
    <property type="match status" value="1"/>
</dbReference>
<keyword evidence="3 5" id="KW-0689">Ribosomal protein</keyword>
<dbReference type="InterPro" id="IPR057266">
    <property type="entry name" value="Ribosomal_uL5_euk/arc-type"/>
</dbReference>
<dbReference type="EMBL" id="JH370149">
    <property type="protein sequence ID" value="ELA41150.1"/>
    <property type="molecule type" value="Genomic_DNA"/>
</dbReference>
<evidence type="ECO:0000256" key="3">
    <source>
        <dbReference type="ARBA" id="ARBA00022980"/>
    </source>
</evidence>
<reference evidence="9" key="1">
    <citation type="submission" date="2011-05" db="EMBL/GenBank/DDBJ databases">
        <title>The genome sequence of Vittaforma corneae strain ATCC 50505.</title>
        <authorList>
            <consortium name="The Broad Institute Genome Sequencing Platform"/>
            <person name="Cuomo C."/>
            <person name="Didier E."/>
            <person name="Bowers L."/>
            <person name="Young S.K."/>
            <person name="Zeng Q."/>
            <person name="Gargeya S."/>
            <person name="Fitzgerald M."/>
            <person name="Haas B."/>
            <person name="Abouelleil A."/>
            <person name="Alvarado L."/>
            <person name="Arachchi H.M."/>
            <person name="Berlin A."/>
            <person name="Chapman S.B."/>
            <person name="Gearin G."/>
            <person name="Goldberg J."/>
            <person name="Griggs A."/>
            <person name="Gujja S."/>
            <person name="Hansen M."/>
            <person name="Heiman D."/>
            <person name="Howarth C."/>
            <person name="Larimer J."/>
            <person name="Lui A."/>
            <person name="MacDonald P.J.P."/>
            <person name="McCowen C."/>
            <person name="Montmayeur A."/>
            <person name="Murphy C."/>
            <person name="Neiman D."/>
            <person name="Pearson M."/>
            <person name="Priest M."/>
            <person name="Roberts A."/>
            <person name="Saif S."/>
            <person name="Shea T."/>
            <person name="Sisk P."/>
            <person name="Stolte C."/>
            <person name="Sykes S."/>
            <person name="Wortman J."/>
            <person name="Nusbaum C."/>
            <person name="Birren B."/>
        </authorList>
    </citation>
    <scope>NUCLEOTIDE SEQUENCE [LARGE SCALE GENOMIC DNA]</scope>
    <source>
        <strain evidence="9">ATCC 50505</strain>
    </source>
</reference>
<dbReference type="RefSeq" id="XP_007605294.1">
    <property type="nucleotide sequence ID" value="XM_007605232.1"/>
</dbReference>
<dbReference type="GO" id="GO:0003735">
    <property type="term" value="F:structural constituent of ribosome"/>
    <property type="evidence" value="ECO:0007669"/>
    <property type="project" value="InterPro"/>
</dbReference>
<dbReference type="Proteomes" id="UP000011082">
    <property type="component" value="Unassembled WGS sequence"/>
</dbReference>
<dbReference type="PANTHER" id="PTHR11994">
    <property type="entry name" value="60S RIBOSOMAL PROTEIN L11-RELATED"/>
    <property type="match status" value="1"/>
</dbReference>
<evidence type="ECO:0008006" key="10">
    <source>
        <dbReference type="Google" id="ProtNLM"/>
    </source>
</evidence>
<dbReference type="GO" id="GO:0005840">
    <property type="term" value="C:ribosome"/>
    <property type="evidence" value="ECO:0007669"/>
    <property type="project" value="UniProtKB-KW"/>
</dbReference>
<dbReference type="VEuPathDB" id="MicrosporidiaDB:VICG_01849"/>
<keyword evidence="9" id="KW-1185">Reference proteome</keyword>
<dbReference type="InParanoid" id="L2GKZ3"/>
<dbReference type="InterPro" id="IPR022803">
    <property type="entry name" value="Ribosomal_uL5_dom_sf"/>
</dbReference>
<dbReference type="Gene3D" id="3.30.1440.10">
    <property type="match status" value="1"/>
</dbReference>
<evidence type="ECO:0000256" key="5">
    <source>
        <dbReference type="RuleBase" id="RU003930"/>
    </source>
</evidence>
<dbReference type="NCBIfam" id="NF003258">
    <property type="entry name" value="PRK04219.1"/>
    <property type="match status" value="1"/>
</dbReference>
<comment type="similarity">
    <text evidence="2 5">Belongs to the universal ribosomal protein uL5 family.</text>
</comment>
<evidence type="ECO:0000313" key="9">
    <source>
        <dbReference type="Proteomes" id="UP000011082"/>
    </source>
</evidence>
<dbReference type="GO" id="GO:0006412">
    <property type="term" value="P:translation"/>
    <property type="evidence" value="ECO:0007669"/>
    <property type="project" value="InterPro"/>
</dbReference>
<dbReference type="FunCoup" id="L2GKZ3">
    <property type="interactions" value="140"/>
</dbReference>
<feature type="domain" description="Large ribosomal subunit protein uL5 C-terminal" evidence="7">
    <location>
        <begin position="65"/>
        <end position="140"/>
    </location>
</feature>
<keyword evidence="4 5" id="KW-0687">Ribonucleoprotein</keyword>
<sequence>MSGASANVMQQIKISKLCINTCVRPREARLDKAVKVLEQISGQTPFKSKSRLTIRGWGIRRNEEIACSVTVRGQKAYELLENALRVKEFELPGSCFSNNGCFGFGVSEHIDLGIKYDPSCGIFGLNYFVILEKPGNRVSKRRRCRSRVGNKQRVNQEEAQKWFVDNFEGIVME</sequence>
<accession>L2GKZ3</accession>
<dbReference type="InterPro" id="IPR031309">
    <property type="entry name" value="Ribosomal_uL5_C"/>
</dbReference>
<dbReference type="OMA" id="NPMKELK"/>
<comment type="function">
    <text evidence="1">Component of the ribosome, a large ribonucleoprotein complex responsible for the synthesis of proteins in the cell. The small ribosomal subunit (SSU) binds messenger RNAs (mRNAs) and translates the encoded message by selecting cognate aminoacyl-transfer RNA (tRNA) molecules. The large subunit (LSU) contains the ribosomal catalytic site termed the peptidyl transferase center (PTC), which catalyzes the formation of peptide bonds, thereby polymerizing the amino acids delivered by tRNAs into a polypeptide chain. The nascent polypeptides leave the ribosome through a tunnel in the LSU and interact with protein factors that function in enzymatic processing, targeting, and the membrane insertion of nascent chains at the exit of the ribosomal tunnel.</text>
</comment>
<evidence type="ECO:0000259" key="7">
    <source>
        <dbReference type="Pfam" id="PF00673"/>
    </source>
</evidence>
<dbReference type="GeneID" id="19882559"/>
<dbReference type="InterPro" id="IPR002132">
    <property type="entry name" value="Ribosomal_uL5"/>
</dbReference>
<dbReference type="GO" id="GO:1990904">
    <property type="term" value="C:ribonucleoprotein complex"/>
    <property type="evidence" value="ECO:0007669"/>
    <property type="project" value="UniProtKB-KW"/>
</dbReference>
<evidence type="ECO:0000259" key="6">
    <source>
        <dbReference type="Pfam" id="PF00281"/>
    </source>
</evidence>
<proteinExistence type="inferred from homology"/>
<dbReference type="OrthoDB" id="1734943at2759"/>